<dbReference type="EMBL" id="GBRH01212422">
    <property type="protein sequence ID" value="JAD85473.1"/>
    <property type="molecule type" value="Transcribed_RNA"/>
</dbReference>
<name>A0A0A9DFL3_ARUDO</name>
<dbReference type="AlphaFoldDB" id="A0A0A9DFL3"/>
<organism evidence="1">
    <name type="scientific">Arundo donax</name>
    <name type="common">Giant reed</name>
    <name type="synonym">Donax arundinaceus</name>
    <dbReference type="NCBI Taxonomy" id="35708"/>
    <lineage>
        <taxon>Eukaryota</taxon>
        <taxon>Viridiplantae</taxon>
        <taxon>Streptophyta</taxon>
        <taxon>Embryophyta</taxon>
        <taxon>Tracheophyta</taxon>
        <taxon>Spermatophyta</taxon>
        <taxon>Magnoliopsida</taxon>
        <taxon>Liliopsida</taxon>
        <taxon>Poales</taxon>
        <taxon>Poaceae</taxon>
        <taxon>PACMAD clade</taxon>
        <taxon>Arundinoideae</taxon>
        <taxon>Arundineae</taxon>
        <taxon>Arundo</taxon>
    </lineage>
</organism>
<protein>
    <submittedName>
        <fullName evidence="1">Uncharacterized protein</fullName>
    </submittedName>
</protein>
<sequence>MALLVHMGTPPLFVTVVGHKLYIVKCKNMLNSALACNLKHNKLMVVRHSHWW</sequence>
<proteinExistence type="predicted"/>
<reference evidence="1" key="1">
    <citation type="submission" date="2014-09" db="EMBL/GenBank/DDBJ databases">
        <authorList>
            <person name="Magalhaes I.L.F."/>
            <person name="Oliveira U."/>
            <person name="Santos F.R."/>
            <person name="Vidigal T.H.D.A."/>
            <person name="Brescovit A.D."/>
            <person name="Santos A.J."/>
        </authorList>
    </citation>
    <scope>NUCLEOTIDE SEQUENCE</scope>
    <source>
        <tissue evidence="1">Shoot tissue taken approximately 20 cm above the soil surface</tissue>
    </source>
</reference>
<accession>A0A0A9DFL3</accession>
<reference evidence="1" key="2">
    <citation type="journal article" date="2015" name="Data Brief">
        <title>Shoot transcriptome of the giant reed, Arundo donax.</title>
        <authorList>
            <person name="Barrero R.A."/>
            <person name="Guerrero F.D."/>
            <person name="Moolhuijzen P."/>
            <person name="Goolsby J.A."/>
            <person name="Tidwell J."/>
            <person name="Bellgard S.E."/>
            <person name="Bellgard M.I."/>
        </authorList>
    </citation>
    <scope>NUCLEOTIDE SEQUENCE</scope>
    <source>
        <tissue evidence="1">Shoot tissue taken approximately 20 cm above the soil surface</tissue>
    </source>
</reference>
<evidence type="ECO:0000313" key="1">
    <source>
        <dbReference type="EMBL" id="JAD85473.1"/>
    </source>
</evidence>